<sequence>MSEDIRVRFAPSPTGYLHIGGARTALFNYLFARHHNGKFILRIEDTDRSRSTDEYIEAIIDGMKWLNLDHDEGPFRQTDRTELYRQYVTRLLKEDRAYYCYCSAEELESKRKLAAAAGKPPRYDGTCRDLKNPIAEIKPTVRFKMPLYGSTLVDDLIKGKIVYENTVFDDFIIMRSDDTPTYNFVVVVDDIEMGITHIIRGDDHLNNTPKQIHIYEAFGKTPPKFAHLPMILGSDKARLSKRHGATSVQAYREMGYLPEALLNYLVRLGWSHADQEIFSKAELIEKFSLEHVGSSAAVFNPEKLLWMNSEYIKAKPPDELIPLLTLDTTGLDKAWLARAIATLQERSRTIIELANSLQYYIEETVVIDEKAGKKFLTSETKPYIMALIERLSAISDSGFTAKEIESVFTGLMTEYNIQLGKIAQPTRVALTGNTVSPGIFEVIELVGKERTIKRLQKALVSVRGI</sequence>
<feature type="binding site" evidence="7">
    <location>
        <position position="127"/>
    </location>
    <ligand>
        <name>Zn(2+)</name>
        <dbReference type="ChEBI" id="CHEBI:29105"/>
    </ligand>
</feature>
<feature type="domain" description="Aminoacyl-tRNA synthetase class I anticodon-binding" evidence="9">
    <location>
        <begin position="321"/>
        <end position="459"/>
    </location>
</feature>
<comment type="caution">
    <text evidence="10">The sequence shown here is derived from an EMBL/GenBank/DDBJ whole genome shotgun (WGS) entry which is preliminary data.</text>
</comment>
<dbReference type="InterPro" id="IPR000924">
    <property type="entry name" value="Glu/Gln-tRNA-synth"/>
</dbReference>
<dbReference type="Pfam" id="PF00749">
    <property type="entry name" value="tRNA-synt_1c"/>
    <property type="match status" value="1"/>
</dbReference>
<dbReference type="EMBL" id="LNQR01000021">
    <property type="protein sequence ID" value="KWT92714.1"/>
    <property type="molecule type" value="Genomic_DNA"/>
</dbReference>
<protein>
    <recommendedName>
        <fullName evidence="7">Glutamate--tRNA ligase</fullName>
        <ecNumber evidence="7">6.1.1.17</ecNumber>
    </recommendedName>
    <alternativeName>
        <fullName evidence="7">Glutamyl-tRNA synthetase</fullName>
        <shortName evidence="7">GluRS</shortName>
    </alternativeName>
</protein>
<name>A0ABR5SJI0_9BACT</name>
<dbReference type="GO" id="GO:0004818">
    <property type="term" value="F:glutamate-tRNA ligase activity"/>
    <property type="evidence" value="ECO:0007669"/>
    <property type="project" value="UniProtKB-EC"/>
</dbReference>
<dbReference type="EC" id="6.1.1.17" evidence="7"/>
<dbReference type="RefSeq" id="WP_236861461.1">
    <property type="nucleotide sequence ID" value="NZ_LNQR01000021.1"/>
</dbReference>
<keyword evidence="4 7" id="KW-0067">ATP-binding</keyword>
<dbReference type="InterPro" id="IPR014729">
    <property type="entry name" value="Rossmann-like_a/b/a_fold"/>
</dbReference>
<dbReference type="InterPro" id="IPR033910">
    <property type="entry name" value="GluRS_core"/>
</dbReference>
<keyword evidence="7" id="KW-0862">Zinc</keyword>
<dbReference type="CDD" id="cd00808">
    <property type="entry name" value="GluRS_core"/>
    <property type="match status" value="1"/>
</dbReference>
<feature type="short sequence motif" description="'HIGH' region" evidence="7">
    <location>
        <begin position="11"/>
        <end position="21"/>
    </location>
</feature>
<comment type="catalytic activity">
    <reaction evidence="7">
        <text>tRNA(Glu) + L-glutamate + ATP = L-glutamyl-tRNA(Glu) + AMP + diphosphate</text>
        <dbReference type="Rhea" id="RHEA:23540"/>
        <dbReference type="Rhea" id="RHEA-COMP:9663"/>
        <dbReference type="Rhea" id="RHEA-COMP:9680"/>
        <dbReference type="ChEBI" id="CHEBI:29985"/>
        <dbReference type="ChEBI" id="CHEBI:30616"/>
        <dbReference type="ChEBI" id="CHEBI:33019"/>
        <dbReference type="ChEBI" id="CHEBI:78442"/>
        <dbReference type="ChEBI" id="CHEBI:78520"/>
        <dbReference type="ChEBI" id="CHEBI:456215"/>
        <dbReference type="EC" id="6.1.1.17"/>
    </reaction>
</comment>
<dbReference type="Proteomes" id="UP000060487">
    <property type="component" value="Unassembled WGS sequence"/>
</dbReference>
<evidence type="ECO:0000313" key="11">
    <source>
        <dbReference type="Proteomes" id="UP000060487"/>
    </source>
</evidence>
<evidence type="ECO:0000256" key="6">
    <source>
        <dbReference type="ARBA" id="ARBA00023146"/>
    </source>
</evidence>
<gene>
    <name evidence="7 10" type="primary">gltX</name>
    <name evidence="10" type="ORF">ASN18_0545</name>
</gene>
<dbReference type="InterPro" id="IPR001412">
    <property type="entry name" value="aa-tRNA-synth_I_CS"/>
</dbReference>
<dbReference type="PROSITE" id="PS00178">
    <property type="entry name" value="AA_TRNA_LIGASE_I"/>
    <property type="match status" value="1"/>
</dbReference>
<comment type="subunit">
    <text evidence="7">Monomer.</text>
</comment>
<keyword evidence="7" id="KW-0963">Cytoplasm</keyword>
<evidence type="ECO:0000256" key="4">
    <source>
        <dbReference type="ARBA" id="ARBA00022840"/>
    </source>
</evidence>
<keyword evidence="6 7" id="KW-0030">Aminoacyl-tRNA synthetase</keyword>
<keyword evidence="5 7" id="KW-0648">Protein biosynthesis</keyword>
<dbReference type="NCBIfam" id="TIGR00464">
    <property type="entry name" value="gltX_bact"/>
    <property type="match status" value="1"/>
</dbReference>
<dbReference type="PANTHER" id="PTHR43311:SF2">
    <property type="entry name" value="GLUTAMATE--TRNA LIGASE, MITOCHONDRIAL-RELATED"/>
    <property type="match status" value="1"/>
</dbReference>
<evidence type="ECO:0000256" key="2">
    <source>
        <dbReference type="ARBA" id="ARBA00022598"/>
    </source>
</evidence>
<dbReference type="InterPro" id="IPR020751">
    <property type="entry name" value="aa-tRNA-synth_I_codon-bd_sub2"/>
</dbReference>
<evidence type="ECO:0000256" key="5">
    <source>
        <dbReference type="ARBA" id="ARBA00022917"/>
    </source>
</evidence>
<keyword evidence="2 7" id="KW-0436">Ligase</keyword>
<dbReference type="SUPFAM" id="SSF48163">
    <property type="entry name" value="An anticodon-binding domain of class I aminoacyl-tRNA synthetases"/>
    <property type="match status" value="1"/>
</dbReference>
<comment type="function">
    <text evidence="7">Catalyzes the attachment of glutamate to tRNA(Glu) in a two-step reaction: glutamate is first activated by ATP to form Glu-AMP and then transferred to the acceptor end of tRNA(Glu).</text>
</comment>
<accession>A0ABR5SJI0</accession>
<evidence type="ECO:0000256" key="3">
    <source>
        <dbReference type="ARBA" id="ARBA00022741"/>
    </source>
</evidence>
<dbReference type="PANTHER" id="PTHR43311">
    <property type="entry name" value="GLUTAMATE--TRNA LIGASE"/>
    <property type="match status" value="1"/>
</dbReference>
<feature type="short sequence motif" description="'KMSKS' region" evidence="7">
    <location>
        <begin position="238"/>
        <end position="242"/>
    </location>
</feature>
<feature type="binding site" evidence="7">
    <location>
        <position position="102"/>
    </location>
    <ligand>
        <name>Zn(2+)</name>
        <dbReference type="ChEBI" id="CHEBI:29105"/>
    </ligand>
</feature>
<keyword evidence="11" id="KW-1185">Reference proteome</keyword>
<keyword evidence="3 7" id="KW-0547">Nucleotide-binding</keyword>
<keyword evidence="7" id="KW-0479">Metal-binding</keyword>
<dbReference type="InterPro" id="IPR045462">
    <property type="entry name" value="aa-tRNA-synth_I_cd-bd"/>
</dbReference>
<dbReference type="PRINTS" id="PR00987">
    <property type="entry name" value="TRNASYNTHGLU"/>
</dbReference>
<feature type="binding site" evidence="7">
    <location>
        <position position="241"/>
    </location>
    <ligand>
        <name>ATP</name>
        <dbReference type="ChEBI" id="CHEBI:30616"/>
    </ligand>
</feature>
<evidence type="ECO:0000259" key="9">
    <source>
        <dbReference type="Pfam" id="PF19269"/>
    </source>
</evidence>
<dbReference type="Gene3D" id="3.40.50.620">
    <property type="entry name" value="HUPs"/>
    <property type="match status" value="1"/>
</dbReference>
<dbReference type="InterPro" id="IPR020058">
    <property type="entry name" value="Glu/Gln-tRNA-synth_Ib_cat-dom"/>
</dbReference>
<evidence type="ECO:0000313" key="10">
    <source>
        <dbReference type="EMBL" id="KWT92714.1"/>
    </source>
</evidence>
<reference evidence="10 11" key="1">
    <citation type="submission" date="2015-11" db="EMBL/GenBank/DDBJ databases">
        <authorList>
            <person name="Lin W."/>
        </authorList>
    </citation>
    <scope>NUCLEOTIDE SEQUENCE [LARGE SCALE GENOMIC DNA]</scope>
    <source>
        <strain evidence="10 11">HCH-1</strain>
    </source>
</reference>
<feature type="binding site" evidence="7">
    <location>
        <position position="100"/>
    </location>
    <ligand>
        <name>Zn(2+)</name>
        <dbReference type="ChEBI" id="CHEBI:29105"/>
    </ligand>
</feature>
<proteinExistence type="inferred from homology"/>
<comment type="similarity">
    <text evidence="1 7">Belongs to the class-I aminoacyl-tRNA synthetase family. Glutamate--tRNA ligase type 1 subfamily.</text>
</comment>
<dbReference type="Gene3D" id="1.10.10.350">
    <property type="match status" value="1"/>
</dbReference>
<dbReference type="Pfam" id="PF19269">
    <property type="entry name" value="Anticodon_2"/>
    <property type="match status" value="1"/>
</dbReference>
<evidence type="ECO:0000256" key="1">
    <source>
        <dbReference type="ARBA" id="ARBA00007894"/>
    </source>
</evidence>
<feature type="binding site" evidence="7">
    <location>
        <position position="129"/>
    </location>
    <ligand>
        <name>Zn(2+)</name>
        <dbReference type="ChEBI" id="CHEBI:29105"/>
    </ligand>
</feature>
<dbReference type="InterPro" id="IPR008925">
    <property type="entry name" value="aa_tRNA-synth_I_cd-bd_sf"/>
</dbReference>
<comment type="cofactor">
    <cofactor evidence="7">
        <name>Zn(2+)</name>
        <dbReference type="ChEBI" id="CHEBI:29105"/>
    </cofactor>
    <text evidence="7">Binds 1 zinc ion per subunit.</text>
</comment>
<dbReference type="HAMAP" id="MF_00022">
    <property type="entry name" value="Glu_tRNA_synth_type1"/>
    <property type="match status" value="1"/>
</dbReference>
<dbReference type="InterPro" id="IPR049940">
    <property type="entry name" value="GluQ/Sye"/>
</dbReference>
<evidence type="ECO:0000256" key="7">
    <source>
        <dbReference type="HAMAP-Rule" id="MF_00022"/>
    </source>
</evidence>
<comment type="subcellular location">
    <subcellularLocation>
        <location evidence="7">Cytoplasm</location>
    </subcellularLocation>
</comment>
<dbReference type="InterPro" id="IPR004527">
    <property type="entry name" value="Glu-tRNA-ligase_bac/mito"/>
</dbReference>
<dbReference type="SUPFAM" id="SSF52374">
    <property type="entry name" value="Nucleotidylyl transferase"/>
    <property type="match status" value="1"/>
</dbReference>
<organism evidence="10 11">
    <name type="scientific">Candidatus Magnetominusculus xianensis</name>
    <dbReference type="NCBI Taxonomy" id="1748249"/>
    <lineage>
        <taxon>Bacteria</taxon>
        <taxon>Pseudomonadati</taxon>
        <taxon>Nitrospirota</taxon>
        <taxon>Nitrospiria</taxon>
        <taxon>Nitrospirales</taxon>
        <taxon>Nitrospiraceae</taxon>
        <taxon>Candidatus Magnetominusculus</taxon>
    </lineage>
</organism>
<evidence type="ECO:0000259" key="8">
    <source>
        <dbReference type="Pfam" id="PF00749"/>
    </source>
</evidence>
<feature type="domain" description="Glutamyl/glutaminyl-tRNA synthetase class Ib catalytic" evidence="8">
    <location>
        <begin position="5"/>
        <end position="306"/>
    </location>
</feature>